<dbReference type="PANTHER" id="PTHR11911">
    <property type="entry name" value="INOSINE-5-MONOPHOSPHATE DEHYDROGENASE RELATED"/>
    <property type="match status" value="1"/>
</dbReference>
<comment type="caution">
    <text evidence="14">The sequence shown here is derived from an EMBL/GenBank/DDBJ whole genome shotgun (WGS) entry which is preliminary data.</text>
</comment>
<evidence type="ECO:0000313" key="14">
    <source>
        <dbReference type="EMBL" id="MPM55095.1"/>
    </source>
</evidence>
<dbReference type="PANTHER" id="PTHR11911:SF111">
    <property type="entry name" value="INOSINE-5'-MONOPHOSPHATE DEHYDROGENASE"/>
    <property type="match status" value="1"/>
</dbReference>
<organism evidence="14">
    <name type="scientific">bioreactor metagenome</name>
    <dbReference type="NCBI Taxonomy" id="1076179"/>
    <lineage>
        <taxon>unclassified sequences</taxon>
        <taxon>metagenomes</taxon>
        <taxon>ecological metagenomes</taxon>
    </lineage>
</organism>
<keyword evidence="9 14" id="KW-0560">Oxidoreductase</keyword>
<dbReference type="SUPFAM" id="SSF51412">
    <property type="entry name" value="Inosine monophosphate dehydrogenase (IMPDH)"/>
    <property type="match status" value="2"/>
</dbReference>
<dbReference type="CDD" id="cd00381">
    <property type="entry name" value="IMPDH"/>
    <property type="match status" value="1"/>
</dbReference>
<dbReference type="FunFam" id="3.20.20.70:FF:000003">
    <property type="entry name" value="GMP reductase"/>
    <property type="match status" value="1"/>
</dbReference>
<dbReference type="Pfam" id="PF00571">
    <property type="entry name" value="CBS"/>
    <property type="match status" value="2"/>
</dbReference>
<dbReference type="Gene3D" id="3.20.20.70">
    <property type="entry name" value="Aldolase class I"/>
    <property type="match status" value="1"/>
</dbReference>
<reference evidence="14" key="1">
    <citation type="submission" date="2019-08" db="EMBL/GenBank/DDBJ databases">
        <authorList>
            <person name="Kucharzyk K."/>
            <person name="Murdoch R.W."/>
            <person name="Higgins S."/>
            <person name="Loffler F."/>
        </authorList>
    </citation>
    <scope>NUCLEOTIDE SEQUENCE</scope>
</reference>
<keyword evidence="11" id="KW-0129">CBS domain</keyword>
<keyword evidence="4" id="KW-0479">Metal-binding</keyword>
<dbReference type="InterPro" id="IPR000644">
    <property type="entry name" value="CBS_dom"/>
</dbReference>
<evidence type="ECO:0000256" key="10">
    <source>
        <dbReference type="ARBA" id="ARBA00023027"/>
    </source>
</evidence>
<comment type="catalytic activity">
    <reaction evidence="12">
        <text>IMP + NAD(+) + H2O = XMP + NADH + H(+)</text>
        <dbReference type="Rhea" id="RHEA:11708"/>
        <dbReference type="ChEBI" id="CHEBI:15377"/>
        <dbReference type="ChEBI" id="CHEBI:15378"/>
        <dbReference type="ChEBI" id="CHEBI:57464"/>
        <dbReference type="ChEBI" id="CHEBI:57540"/>
        <dbReference type="ChEBI" id="CHEBI:57945"/>
        <dbReference type="ChEBI" id="CHEBI:58053"/>
        <dbReference type="EC" id="1.1.1.205"/>
    </reaction>
</comment>
<evidence type="ECO:0000256" key="3">
    <source>
        <dbReference type="ARBA" id="ARBA00011881"/>
    </source>
</evidence>
<dbReference type="EC" id="1.1.1.205" evidence="14"/>
<evidence type="ECO:0000256" key="2">
    <source>
        <dbReference type="ARBA" id="ARBA00005502"/>
    </source>
</evidence>
<dbReference type="InterPro" id="IPR001093">
    <property type="entry name" value="IMP_DH_GMPRt"/>
</dbReference>
<keyword evidence="5" id="KW-0677">Repeat</keyword>
<dbReference type="GO" id="GO:0003938">
    <property type="term" value="F:IMP dehydrogenase activity"/>
    <property type="evidence" value="ECO:0007669"/>
    <property type="project" value="UniProtKB-EC"/>
</dbReference>
<gene>
    <name evidence="14" type="primary">guaB_67</name>
    <name evidence="14" type="ORF">SDC9_101880</name>
</gene>
<comment type="cofactor">
    <cofactor evidence="1">
        <name>K(+)</name>
        <dbReference type="ChEBI" id="CHEBI:29103"/>
    </cofactor>
</comment>
<evidence type="ECO:0000259" key="13">
    <source>
        <dbReference type="PROSITE" id="PS51371"/>
    </source>
</evidence>
<dbReference type="InterPro" id="IPR013785">
    <property type="entry name" value="Aldolase_TIM"/>
</dbReference>
<evidence type="ECO:0000256" key="7">
    <source>
        <dbReference type="ARBA" id="ARBA00022755"/>
    </source>
</evidence>
<comment type="subunit">
    <text evidence="3">Homotetramer.</text>
</comment>
<dbReference type="SMART" id="SM00116">
    <property type="entry name" value="CBS"/>
    <property type="match status" value="2"/>
</dbReference>
<dbReference type="PROSITE" id="PS51371">
    <property type="entry name" value="CBS"/>
    <property type="match status" value="2"/>
</dbReference>
<keyword evidence="8" id="KW-0630">Potassium</keyword>
<evidence type="ECO:0000256" key="6">
    <source>
        <dbReference type="ARBA" id="ARBA00022749"/>
    </source>
</evidence>
<evidence type="ECO:0000256" key="8">
    <source>
        <dbReference type="ARBA" id="ARBA00022958"/>
    </source>
</evidence>
<evidence type="ECO:0000256" key="9">
    <source>
        <dbReference type="ARBA" id="ARBA00023002"/>
    </source>
</evidence>
<sequence>MSIETKFVPYEGFTFDDVLLVPGYSEVVPANVDVKSYITPDIQVNAPICSAAMDTVTDGRLAIAIAREGGVGIVHRNMPFDRQAKEVDMVKRSEAGVIVDPFFLHPEDKVKEALELMEHYHISGVPIVDNNQKLVGIITNRDLRFVTNYEQDISAIMTHEHLVTAPEGTTLEEAKDILMKHKIEKLPLVDKEQKLKGLITIKDIQKVKDFPNACKDLHGRLRVGAAVGSSRDVFDRVEALVRSGVDIIVVDTAHGHSSKVLQTVRDIRKKYKDLPLIGGNIATAEAAEALIDAGVDAVKVGVGPGSICTTRVIAGIGVPQLSAVFNVSQVAHARGRKVIADGGIRYSGDIVKALAGGADTVMIGSLFAGTEESPGEVVIYRGRSFKGYRGMGSLGAMKNGCSKDRYFQESATSEKLVPEGIEGLAPHKGPIAGVVYQLVGGLRAGMGYVGAKTIEDLHKIARFVKITPAAVKESHPHDVVVTKEAPNYWIE</sequence>
<dbReference type="PIRSF" id="PIRSF000130">
    <property type="entry name" value="IMPDH"/>
    <property type="match status" value="1"/>
</dbReference>
<comment type="similarity">
    <text evidence="2">Belongs to the IMPDH/GMPR family.</text>
</comment>
<evidence type="ECO:0000256" key="1">
    <source>
        <dbReference type="ARBA" id="ARBA00001958"/>
    </source>
</evidence>
<evidence type="ECO:0000256" key="11">
    <source>
        <dbReference type="ARBA" id="ARBA00023122"/>
    </source>
</evidence>
<name>A0A645APB9_9ZZZZ</name>
<keyword evidence="7" id="KW-0658">Purine biosynthesis</keyword>
<dbReference type="Pfam" id="PF00478">
    <property type="entry name" value="IMPDH"/>
    <property type="match status" value="1"/>
</dbReference>
<accession>A0A645APB9</accession>
<dbReference type="InterPro" id="IPR005990">
    <property type="entry name" value="IMP_DH"/>
</dbReference>
<dbReference type="AlphaFoldDB" id="A0A645APB9"/>
<dbReference type="NCBIfam" id="TIGR01302">
    <property type="entry name" value="IMP_dehydrog"/>
    <property type="match status" value="1"/>
</dbReference>
<dbReference type="EMBL" id="VSSQ01015111">
    <property type="protein sequence ID" value="MPM55095.1"/>
    <property type="molecule type" value="Genomic_DNA"/>
</dbReference>
<keyword evidence="10" id="KW-0520">NAD</keyword>
<dbReference type="InterPro" id="IPR015875">
    <property type="entry name" value="IMP_DH/GMP_Rdtase_CS"/>
</dbReference>
<feature type="domain" description="CBS" evidence="13">
    <location>
        <begin position="157"/>
        <end position="217"/>
    </location>
</feature>
<dbReference type="PROSITE" id="PS00487">
    <property type="entry name" value="IMP_DH_GMP_RED"/>
    <property type="match status" value="1"/>
</dbReference>
<dbReference type="HAMAP" id="MF_01964">
    <property type="entry name" value="IMPDH"/>
    <property type="match status" value="1"/>
</dbReference>
<evidence type="ECO:0000256" key="12">
    <source>
        <dbReference type="ARBA" id="ARBA00048028"/>
    </source>
</evidence>
<evidence type="ECO:0000256" key="5">
    <source>
        <dbReference type="ARBA" id="ARBA00022737"/>
    </source>
</evidence>
<dbReference type="GO" id="GO:0006183">
    <property type="term" value="P:GTP biosynthetic process"/>
    <property type="evidence" value="ECO:0007669"/>
    <property type="project" value="TreeGrafter"/>
</dbReference>
<dbReference type="GO" id="GO:0006177">
    <property type="term" value="P:GMP biosynthetic process"/>
    <property type="evidence" value="ECO:0007669"/>
    <property type="project" value="UniProtKB-KW"/>
</dbReference>
<feature type="domain" description="CBS" evidence="13">
    <location>
        <begin position="89"/>
        <end position="153"/>
    </location>
</feature>
<protein>
    <submittedName>
        <fullName evidence="14">Inosine-5'-monophosphate dehydrogenase</fullName>
        <ecNumber evidence="14">1.1.1.205</ecNumber>
    </submittedName>
</protein>
<proteinExistence type="inferred from homology"/>
<keyword evidence="6" id="KW-0332">GMP biosynthesis</keyword>
<evidence type="ECO:0000256" key="4">
    <source>
        <dbReference type="ARBA" id="ARBA00022723"/>
    </source>
</evidence>
<dbReference type="CDD" id="cd04601">
    <property type="entry name" value="CBS_pair_IMPDH"/>
    <property type="match status" value="1"/>
</dbReference>
<dbReference type="SMART" id="SM01240">
    <property type="entry name" value="IMPDH"/>
    <property type="match status" value="1"/>
</dbReference>
<dbReference type="GO" id="GO:0046872">
    <property type="term" value="F:metal ion binding"/>
    <property type="evidence" value="ECO:0007669"/>
    <property type="project" value="UniProtKB-KW"/>
</dbReference>